<evidence type="ECO:0000313" key="3">
    <source>
        <dbReference type="WBParaSite" id="GPUH_0000524701-mRNA-1"/>
    </source>
</evidence>
<gene>
    <name evidence="1" type="ORF">GPUH_LOCUS5239</name>
</gene>
<dbReference type="AlphaFoldDB" id="A0A183D949"/>
<accession>A0A183D949</accession>
<dbReference type="EMBL" id="UYRT01010838">
    <property type="protein sequence ID" value="VDK49823.1"/>
    <property type="molecule type" value="Genomic_DNA"/>
</dbReference>
<protein>
    <submittedName>
        <fullName evidence="1 3">Uncharacterized protein</fullName>
    </submittedName>
</protein>
<organism evidence="3">
    <name type="scientific">Gongylonema pulchrum</name>
    <dbReference type="NCBI Taxonomy" id="637853"/>
    <lineage>
        <taxon>Eukaryota</taxon>
        <taxon>Metazoa</taxon>
        <taxon>Ecdysozoa</taxon>
        <taxon>Nematoda</taxon>
        <taxon>Chromadorea</taxon>
        <taxon>Rhabditida</taxon>
        <taxon>Spirurina</taxon>
        <taxon>Spiruromorpha</taxon>
        <taxon>Spiruroidea</taxon>
        <taxon>Gongylonematidae</taxon>
        <taxon>Gongylonema</taxon>
    </lineage>
</organism>
<keyword evidence="2" id="KW-1185">Reference proteome</keyword>
<dbReference type="Proteomes" id="UP000271098">
    <property type="component" value="Unassembled WGS sequence"/>
</dbReference>
<reference evidence="1 2" key="2">
    <citation type="submission" date="2018-11" db="EMBL/GenBank/DDBJ databases">
        <authorList>
            <consortium name="Pathogen Informatics"/>
        </authorList>
    </citation>
    <scope>NUCLEOTIDE SEQUENCE [LARGE SCALE GENOMIC DNA]</scope>
</reference>
<name>A0A183D949_9BILA</name>
<reference evidence="3" key="1">
    <citation type="submission" date="2016-06" db="UniProtKB">
        <authorList>
            <consortium name="WormBaseParasite"/>
        </authorList>
    </citation>
    <scope>IDENTIFICATION</scope>
</reference>
<evidence type="ECO:0000313" key="2">
    <source>
        <dbReference type="Proteomes" id="UP000271098"/>
    </source>
</evidence>
<proteinExistence type="predicted"/>
<sequence length="56" mass="5780">MIFGGSLPTMGMEKSGTSAVAAVAVETAPDGGDNEDEAEKLRAALLEQVRICLKTV</sequence>
<dbReference type="WBParaSite" id="GPUH_0000524701-mRNA-1">
    <property type="protein sequence ID" value="GPUH_0000524701-mRNA-1"/>
    <property type="gene ID" value="GPUH_0000524701"/>
</dbReference>
<dbReference type="OrthoDB" id="5838988at2759"/>
<evidence type="ECO:0000313" key="1">
    <source>
        <dbReference type="EMBL" id="VDK49823.1"/>
    </source>
</evidence>